<reference evidence="2 3" key="1">
    <citation type="journal article" date="2015" name="Genome Announc.">
        <title>Draft Genome Sequences of Marine Isolates of Thalassomonas viridans and Thalassomonas actiniarum.</title>
        <authorList>
            <person name="Olonade I."/>
            <person name="van Zyl L.J."/>
            <person name="Trindade M."/>
        </authorList>
    </citation>
    <scope>NUCLEOTIDE SEQUENCE [LARGE SCALE GENOMIC DNA]</scope>
    <source>
        <strain evidence="2 3">XOM25</strain>
    </source>
</reference>
<feature type="signal peptide" evidence="1">
    <location>
        <begin position="1"/>
        <end position="18"/>
    </location>
</feature>
<organism evidence="2 3">
    <name type="scientific">Thalassomonas viridans</name>
    <dbReference type="NCBI Taxonomy" id="137584"/>
    <lineage>
        <taxon>Bacteria</taxon>
        <taxon>Pseudomonadati</taxon>
        <taxon>Pseudomonadota</taxon>
        <taxon>Gammaproteobacteria</taxon>
        <taxon>Alteromonadales</taxon>
        <taxon>Colwelliaceae</taxon>
        <taxon>Thalassomonas</taxon>
    </lineage>
</organism>
<keyword evidence="3" id="KW-1185">Reference proteome</keyword>
<feature type="chain" id="PRO_5042199924" evidence="1">
    <location>
        <begin position="19"/>
        <end position="142"/>
    </location>
</feature>
<dbReference type="RefSeq" id="WP_274038305.1">
    <property type="nucleotide sequence ID" value="NZ_CP059733.1"/>
</dbReference>
<accession>A0AAF0C6W7</accession>
<dbReference type="AlphaFoldDB" id="A0AAF0C6W7"/>
<sequence>MKKVIFALVSLTSSNLFAGTANINNWQIDPGGYSCFRVSNTSNVSADVTVTLYKENGQAYTGAIEANSIISSLNTPFTLAAQNTAYFCVSRISGVELGYGVIEGKASSPNTGQIQLLASGHYVALTSSRFSYQISINGGLSF</sequence>
<keyword evidence="1" id="KW-0732">Signal</keyword>
<dbReference type="KEGG" id="tvd:SG34_016830"/>
<reference evidence="2 3" key="2">
    <citation type="journal article" date="2022" name="Mar. Drugs">
        <title>Bioassay-Guided Fractionation Leads to the Detection of Cholic Acid Generated by the Rare Thalassomonas sp.</title>
        <authorList>
            <person name="Pheiffer F."/>
            <person name="Schneider Y.K."/>
            <person name="Hansen E.H."/>
            <person name="Andersen J.H."/>
            <person name="Isaksson J."/>
            <person name="Busche T."/>
            <person name="R C."/>
            <person name="Kalinowski J."/>
            <person name="Zyl L.V."/>
            <person name="Trindade M."/>
        </authorList>
    </citation>
    <scope>NUCLEOTIDE SEQUENCE [LARGE SCALE GENOMIC DNA]</scope>
    <source>
        <strain evidence="2 3">XOM25</strain>
    </source>
</reference>
<gene>
    <name evidence="2" type="ORF">SG34_016830</name>
</gene>
<name>A0AAF0C6W7_9GAMM</name>
<dbReference type="EMBL" id="CP059733">
    <property type="protein sequence ID" value="WDE03088.1"/>
    <property type="molecule type" value="Genomic_DNA"/>
</dbReference>
<proteinExistence type="predicted"/>
<evidence type="ECO:0000313" key="2">
    <source>
        <dbReference type="EMBL" id="WDE03088.1"/>
    </source>
</evidence>
<protein>
    <submittedName>
        <fullName evidence="2">Uncharacterized protein</fullName>
    </submittedName>
</protein>
<evidence type="ECO:0000256" key="1">
    <source>
        <dbReference type="SAM" id="SignalP"/>
    </source>
</evidence>
<evidence type="ECO:0000313" key="3">
    <source>
        <dbReference type="Proteomes" id="UP000032352"/>
    </source>
</evidence>
<dbReference type="Proteomes" id="UP000032352">
    <property type="component" value="Chromosome"/>
</dbReference>